<dbReference type="OrthoDB" id="3855669at2"/>
<dbReference type="Proteomes" id="UP000253741">
    <property type="component" value="Unassembled WGS sequence"/>
</dbReference>
<dbReference type="AlphaFoldDB" id="A0A370B0C5"/>
<evidence type="ECO:0000313" key="1">
    <source>
        <dbReference type="EMBL" id="RDG33484.1"/>
    </source>
</evidence>
<name>A0A370B0C5_9ACTN</name>
<gene>
    <name evidence="1" type="ORF">DVH02_31215</name>
</gene>
<dbReference type="EMBL" id="QQNA01000340">
    <property type="protein sequence ID" value="RDG33484.1"/>
    <property type="molecule type" value="Genomic_DNA"/>
</dbReference>
<keyword evidence="2" id="KW-1185">Reference proteome</keyword>
<proteinExistence type="predicted"/>
<sequence>MITVADIGRRVEDAAGRVGVLRALIRDYEDPADMPGARRKRPTAFLWPEEGGREWLVSPHDVRRVR</sequence>
<accession>A0A370B0C5</accession>
<evidence type="ECO:0000313" key="2">
    <source>
        <dbReference type="Proteomes" id="UP000253741"/>
    </source>
</evidence>
<reference evidence="1 2" key="1">
    <citation type="submission" date="2018-07" db="EMBL/GenBank/DDBJ databases">
        <title>Streptomyces species from bats.</title>
        <authorList>
            <person name="Dunlap C."/>
        </authorList>
    </citation>
    <scope>NUCLEOTIDE SEQUENCE [LARGE SCALE GENOMIC DNA]</scope>
    <source>
        <strain evidence="1 2">AC230</strain>
    </source>
</reference>
<comment type="caution">
    <text evidence="1">The sequence shown here is derived from an EMBL/GenBank/DDBJ whole genome shotgun (WGS) entry which is preliminary data.</text>
</comment>
<protein>
    <submittedName>
        <fullName evidence="1">Uncharacterized protein</fullName>
    </submittedName>
</protein>
<organism evidence="1 2">
    <name type="scientific">Streptomyces corynorhini</name>
    <dbReference type="NCBI Taxonomy" id="2282652"/>
    <lineage>
        <taxon>Bacteria</taxon>
        <taxon>Bacillati</taxon>
        <taxon>Actinomycetota</taxon>
        <taxon>Actinomycetes</taxon>
        <taxon>Kitasatosporales</taxon>
        <taxon>Streptomycetaceae</taxon>
        <taxon>Streptomyces</taxon>
    </lineage>
</organism>
<dbReference type="RefSeq" id="WP_114627211.1">
    <property type="nucleotide sequence ID" value="NZ_QQNA01000340.1"/>
</dbReference>